<evidence type="ECO:0000256" key="1">
    <source>
        <dbReference type="ARBA" id="ARBA00004613"/>
    </source>
</evidence>
<dbReference type="SUPFAM" id="SSF53300">
    <property type="entry name" value="vWA-like"/>
    <property type="match status" value="1"/>
</dbReference>
<dbReference type="GO" id="GO:0005737">
    <property type="term" value="C:cytoplasm"/>
    <property type="evidence" value="ECO:0007669"/>
    <property type="project" value="TreeGrafter"/>
</dbReference>
<dbReference type="EMBL" id="CAADFN010000036">
    <property type="protein sequence ID" value="VFK17844.1"/>
    <property type="molecule type" value="Genomic_DNA"/>
</dbReference>
<keyword evidence="2" id="KW-0964">Secreted</keyword>
<evidence type="ECO:0000256" key="3">
    <source>
        <dbReference type="ARBA" id="ARBA00022729"/>
    </source>
</evidence>
<dbReference type="InterPro" id="IPR052969">
    <property type="entry name" value="Thr-specific_kinase-like"/>
</dbReference>
<evidence type="ECO:0000256" key="2">
    <source>
        <dbReference type="ARBA" id="ARBA00022525"/>
    </source>
</evidence>
<reference evidence="5" key="1">
    <citation type="submission" date="2019-02" db="EMBL/GenBank/DDBJ databases">
        <authorList>
            <person name="Gruber-Vodicka R. H."/>
            <person name="Seah K. B. B."/>
        </authorList>
    </citation>
    <scope>NUCLEOTIDE SEQUENCE</scope>
    <source>
        <strain evidence="5">BECK_BY7</strain>
    </source>
</reference>
<dbReference type="InterPro" id="IPR036465">
    <property type="entry name" value="vWFA_dom_sf"/>
</dbReference>
<comment type="subcellular location">
    <subcellularLocation>
        <location evidence="1">Secreted</location>
    </subcellularLocation>
</comment>
<dbReference type="PANTHER" id="PTHR47763:SF1">
    <property type="entry name" value="DUF659 DOMAIN-CONTAINING PROTEIN"/>
    <property type="match status" value="1"/>
</dbReference>
<evidence type="ECO:0000313" key="5">
    <source>
        <dbReference type="EMBL" id="VFK17844.1"/>
    </source>
</evidence>
<evidence type="ECO:0000259" key="4">
    <source>
        <dbReference type="PROSITE" id="PS50234"/>
    </source>
</evidence>
<name>A0A450WLG2_9GAMM</name>
<dbReference type="PROSITE" id="PS50234">
    <property type="entry name" value="VWFA"/>
    <property type="match status" value="1"/>
</dbReference>
<sequence length="781" mass="88150">MMMSRPSRLTRPFIFKFLKNKNSEQTGACDKTHPVWALARSANLFTGLLLLLTPIFGQAADGYKDLFARMQARQARLESYMYGPNSCLGERIDGLIEIKDNCGSDARTLASLENQDRRALNLLMSAELGMAPEEVGRERAIKNQDRYRAGVQREIQLANNRVTWWNGYPPCPCKNDVSRILTLSNARIHRQPDSASPVARDNLRQYESFGVIGSEQDASGKLWFEITEEDVPKNKPPAWSPVSLGWIARSDVIPWRRALAMRFTPMLNRKPSVFFKQDSALLDLIDASPAERSRQLRDIRDRFDSGQPVGNGVIALEPSIDASQENAIFYPVLDFHGSSSGGKIRLEGKSVRLLEVAARVRPEGTGGHGGNNRLRPLDILFVMDTTNSMKPYLEQVLAATRKFVREIGDADIRFGYIAYQDRDTRFDYQIKPFTERTQLVNEFIHTLSRVKARAKPVQDDDIPELVLEAIDTAIDSNQWRSDSRRIIFLVGDAPGREDHIRLDTLHRKAHGQVSIYAFHVANSKVSKSWDEKAKRQYDELSSIYQGGYGMSASKSYLVEVDANAAAFGDNFSRKFNETFAFVHKYGGAAKRGDKLPTPELGSLAELIFSQAMLRLADPSTPENNIEGWVADKALTDPTQYAMAPMILLTEGELRELIARVTELKALGEKALRGEEGTTLDFFDLVERNTRFTIVNPTGATFKDAFDLPLGIDELPYDSVIMATTRDEFENPDRVQDFIRKMANKLYLYEDFLEEIGNPNRWKRLHAGASERVLPLELDHLP</sequence>
<keyword evidence="3" id="KW-0732">Signal</keyword>
<proteinExistence type="predicted"/>
<dbReference type="PANTHER" id="PTHR47763">
    <property type="entry name" value="ALPHA-PROTEIN KINASE VWKA"/>
    <property type="match status" value="1"/>
</dbReference>
<organism evidence="5">
    <name type="scientific">Candidatus Kentrum sp. LFY</name>
    <dbReference type="NCBI Taxonomy" id="2126342"/>
    <lineage>
        <taxon>Bacteria</taxon>
        <taxon>Pseudomonadati</taxon>
        <taxon>Pseudomonadota</taxon>
        <taxon>Gammaproteobacteria</taxon>
        <taxon>Candidatus Kentrum</taxon>
    </lineage>
</organism>
<dbReference type="CDD" id="cd00198">
    <property type="entry name" value="vWFA"/>
    <property type="match status" value="1"/>
</dbReference>
<feature type="domain" description="VWFA" evidence="4">
    <location>
        <begin position="378"/>
        <end position="575"/>
    </location>
</feature>
<dbReference type="GO" id="GO:0004674">
    <property type="term" value="F:protein serine/threonine kinase activity"/>
    <property type="evidence" value="ECO:0007669"/>
    <property type="project" value="TreeGrafter"/>
</dbReference>
<gene>
    <name evidence="5" type="ORF">BECKLFY1418C_GA0070996_10365</name>
</gene>
<dbReference type="InterPro" id="IPR002035">
    <property type="entry name" value="VWF_A"/>
</dbReference>
<dbReference type="SMART" id="SM00327">
    <property type="entry name" value="VWA"/>
    <property type="match status" value="1"/>
</dbReference>
<dbReference type="Gene3D" id="3.40.50.410">
    <property type="entry name" value="von Willebrand factor, type A domain"/>
    <property type="match status" value="1"/>
</dbReference>
<dbReference type="Pfam" id="PF25106">
    <property type="entry name" value="VWA_4"/>
    <property type="match status" value="1"/>
</dbReference>
<protein>
    <submittedName>
        <fullName evidence="5">von Willebrand factor type A domain-containing protein</fullName>
    </submittedName>
</protein>
<accession>A0A450WLG2</accession>
<dbReference type="AlphaFoldDB" id="A0A450WLG2"/>
<dbReference type="InterPro" id="IPR056861">
    <property type="entry name" value="HMCN1-like_VWA"/>
</dbReference>